<keyword evidence="3" id="KW-1185">Reference proteome</keyword>
<sequence>MKSDRYSNLVHSEVVTEGAVKLGWVRSVKCHSIHSSLILAPVNRSWLPDVVISTYELSTDEIVSIGSSRVIVCEGAEGRLKQLHVGILDRFGFTYLLQQDIRNDGYILRRNRFLDDDDRFGGVAPSTRPRRPNPNPKTGDSTVDP</sequence>
<dbReference type="RefSeq" id="WP_330481841.1">
    <property type="nucleotide sequence ID" value="NZ_JAZBJZ010000003.1"/>
</dbReference>
<protein>
    <recommendedName>
        <fullName evidence="4">PRC-barrel domain-containing protein</fullName>
    </recommendedName>
</protein>
<organism evidence="2 3">
    <name type="scientific">Tumidithrix elongata BACA0141</name>
    <dbReference type="NCBI Taxonomy" id="2716417"/>
    <lineage>
        <taxon>Bacteria</taxon>
        <taxon>Bacillati</taxon>
        <taxon>Cyanobacteriota</taxon>
        <taxon>Cyanophyceae</taxon>
        <taxon>Pseudanabaenales</taxon>
        <taxon>Pseudanabaenaceae</taxon>
        <taxon>Tumidithrix</taxon>
        <taxon>Tumidithrix elongata</taxon>
    </lineage>
</organism>
<dbReference type="PANTHER" id="PTHR36740">
    <property type="entry name" value="PRC DOMAIN-CONTAINING PROTEIN"/>
    <property type="match status" value="1"/>
</dbReference>
<feature type="region of interest" description="Disordered" evidence="1">
    <location>
        <begin position="119"/>
        <end position="145"/>
    </location>
</feature>
<reference evidence="2" key="1">
    <citation type="submission" date="2024-01" db="EMBL/GenBank/DDBJ databases">
        <title>Bank of Algae and Cyanobacteria of the Azores (BACA) strain genomes.</title>
        <authorList>
            <person name="Luz R."/>
            <person name="Cordeiro R."/>
            <person name="Fonseca A."/>
            <person name="Goncalves V."/>
        </authorList>
    </citation>
    <scope>NUCLEOTIDE SEQUENCE</scope>
    <source>
        <strain evidence="2">BACA0141</strain>
    </source>
</reference>
<evidence type="ECO:0000256" key="1">
    <source>
        <dbReference type="SAM" id="MobiDB-lite"/>
    </source>
</evidence>
<name>A0AAW9PW21_9CYAN</name>
<comment type="caution">
    <text evidence="2">The sequence shown here is derived from an EMBL/GenBank/DDBJ whole genome shotgun (WGS) entry which is preliminary data.</text>
</comment>
<evidence type="ECO:0000313" key="2">
    <source>
        <dbReference type="EMBL" id="MEE3715420.1"/>
    </source>
</evidence>
<evidence type="ECO:0000313" key="3">
    <source>
        <dbReference type="Proteomes" id="UP001333818"/>
    </source>
</evidence>
<dbReference type="EMBL" id="JAZBJZ010000003">
    <property type="protein sequence ID" value="MEE3715420.1"/>
    <property type="molecule type" value="Genomic_DNA"/>
</dbReference>
<dbReference type="PANTHER" id="PTHR36740:SF1">
    <property type="entry name" value="PRC-BARREL DOMAIN-CONTAINING PROTEIN"/>
    <property type="match status" value="1"/>
</dbReference>
<proteinExistence type="predicted"/>
<dbReference type="AlphaFoldDB" id="A0AAW9PW21"/>
<evidence type="ECO:0008006" key="4">
    <source>
        <dbReference type="Google" id="ProtNLM"/>
    </source>
</evidence>
<dbReference type="Proteomes" id="UP001333818">
    <property type="component" value="Unassembled WGS sequence"/>
</dbReference>
<gene>
    <name evidence="2" type="ORF">V2H45_01525</name>
</gene>
<accession>A0AAW9PW21</accession>